<dbReference type="InterPro" id="IPR001173">
    <property type="entry name" value="Glyco_trans_2-like"/>
</dbReference>
<keyword evidence="2" id="KW-0472">Membrane</keyword>
<proteinExistence type="inferred from homology"/>
<dbReference type="CDD" id="cd04187">
    <property type="entry name" value="DPM1_like_bac"/>
    <property type="match status" value="1"/>
</dbReference>
<accession>A0A919NIF2</accession>
<comment type="similarity">
    <text evidence="1">Belongs to the glycosyltransferase 2 family.</text>
</comment>
<feature type="transmembrane region" description="Helical" evidence="2">
    <location>
        <begin position="264"/>
        <end position="287"/>
    </location>
</feature>
<evidence type="ECO:0000256" key="1">
    <source>
        <dbReference type="ARBA" id="ARBA00006739"/>
    </source>
</evidence>
<keyword evidence="2" id="KW-1133">Transmembrane helix</keyword>
<protein>
    <submittedName>
        <fullName evidence="4">Glycosyltransferase</fullName>
    </submittedName>
</protein>
<dbReference type="EMBL" id="BOMY01000008">
    <property type="protein sequence ID" value="GIF18581.1"/>
    <property type="molecule type" value="Genomic_DNA"/>
</dbReference>
<dbReference type="SUPFAM" id="SSF53448">
    <property type="entry name" value="Nucleotide-diphospho-sugar transferases"/>
    <property type="match status" value="1"/>
</dbReference>
<dbReference type="Gene3D" id="3.90.550.10">
    <property type="entry name" value="Spore Coat Polysaccharide Biosynthesis Protein SpsA, Chain A"/>
    <property type="match status" value="1"/>
</dbReference>
<evidence type="ECO:0000313" key="4">
    <source>
        <dbReference type="EMBL" id="GIF18581.1"/>
    </source>
</evidence>
<evidence type="ECO:0000313" key="5">
    <source>
        <dbReference type="Proteomes" id="UP000623608"/>
    </source>
</evidence>
<keyword evidence="5" id="KW-1185">Reference proteome</keyword>
<organism evidence="4 5">
    <name type="scientific">Paractinoplanes tereljensis</name>
    <dbReference type="NCBI Taxonomy" id="571912"/>
    <lineage>
        <taxon>Bacteria</taxon>
        <taxon>Bacillati</taxon>
        <taxon>Actinomycetota</taxon>
        <taxon>Actinomycetes</taxon>
        <taxon>Micromonosporales</taxon>
        <taxon>Micromonosporaceae</taxon>
        <taxon>Paractinoplanes</taxon>
    </lineage>
</organism>
<dbReference type="InterPro" id="IPR029044">
    <property type="entry name" value="Nucleotide-diphossugar_trans"/>
</dbReference>
<comment type="caution">
    <text evidence="4">The sequence shown here is derived from an EMBL/GenBank/DDBJ whole genome shotgun (WGS) entry which is preliminary data.</text>
</comment>
<dbReference type="GO" id="GO:0005886">
    <property type="term" value="C:plasma membrane"/>
    <property type="evidence" value="ECO:0007669"/>
    <property type="project" value="TreeGrafter"/>
</dbReference>
<dbReference type="RefSeq" id="WP_203800499.1">
    <property type="nucleotide sequence ID" value="NZ_BOMY01000008.1"/>
</dbReference>
<reference evidence="4" key="1">
    <citation type="submission" date="2021-01" db="EMBL/GenBank/DDBJ databases">
        <title>Whole genome shotgun sequence of Actinoplanes tereljensis NBRC 105297.</title>
        <authorList>
            <person name="Komaki H."/>
            <person name="Tamura T."/>
        </authorList>
    </citation>
    <scope>NUCLEOTIDE SEQUENCE</scope>
    <source>
        <strain evidence="4">NBRC 105297</strain>
    </source>
</reference>
<evidence type="ECO:0000259" key="3">
    <source>
        <dbReference type="Pfam" id="PF00535"/>
    </source>
</evidence>
<dbReference type="PANTHER" id="PTHR48090:SF8">
    <property type="entry name" value="GLYCOSYLTRANSFERASE CSBB-RELATED"/>
    <property type="match status" value="1"/>
</dbReference>
<feature type="transmembrane region" description="Helical" evidence="2">
    <location>
        <begin position="214"/>
        <end position="244"/>
    </location>
</feature>
<gene>
    <name evidence="4" type="ORF">Ate02nite_13110</name>
</gene>
<name>A0A919NIF2_9ACTN</name>
<evidence type="ECO:0000256" key="2">
    <source>
        <dbReference type="SAM" id="Phobius"/>
    </source>
</evidence>
<dbReference type="InterPro" id="IPR050256">
    <property type="entry name" value="Glycosyltransferase_2"/>
</dbReference>
<dbReference type="Proteomes" id="UP000623608">
    <property type="component" value="Unassembled WGS sequence"/>
</dbReference>
<dbReference type="AlphaFoldDB" id="A0A919NIF2"/>
<keyword evidence="2" id="KW-0812">Transmembrane</keyword>
<feature type="domain" description="Glycosyltransferase 2-like" evidence="3">
    <location>
        <begin position="6"/>
        <end position="128"/>
    </location>
</feature>
<dbReference type="PANTHER" id="PTHR48090">
    <property type="entry name" value="UNDECAPRENYL-PHOSPHATE 4-DEOXY-4-FORMAMIDO-L-ARABINOSE TRANSFERASE-RELATED"/>
    <property type="match status" value="1"/>
</dbReference>
<dbReference type="Pfam" id="PF00535">
    <property type="entry name" value="Glycos_transf_2"/>
    <property type="match status" value="1"/>
</dbReference>
<sequence length="325" mass="35464">MSALVSVVAPIFNEGPGVERFVRRLTEVLGEAGLRYELVLVDDGSSDDSWDRIVQQALVDDRVRGIQLSRNFGKEPAVLAGLEHAAGDAVVVIDSDLQHPPSAIPAMVQRWRDGAHVVEAVKRNRTGQGVIGRLGGKLFNRAFTGLTKVDLVNATDFRLLSRPALDALLKMPEHSSFFRGTSSWIGFRRTTVEVDIDHREGGASRWTFRSLFRLAVNGLTSFTSAPLHLVTLVGLAFAGFSLLLGVQTLVRWLRGGSVAGFPTVILLLLVMGTFILLGLGVIGEYLARVHEEVRGRPRYLVQEKSAQAAATPVPEQMVVSQRADH</sequence>